<dbReference type="Pfam" id="PF14094">
    <property type="entry name" value="DUF4272"/>
    <property type="match status" value="1"/>
</dbReference>
<proteinExistence type="predicted"/>
<dbReference type="EMBL" id="JAIMJA010000003">
    <property type="protein sequence ID" value="MCE2593945.1"/>
    <property type="molecule type" value="Genomic_DNA"/>
</dbReference>
<dbReference type="InterPro" id="IPR025368">
    <property type="entry name" value="DUF4272"/>
</dbReference>
<sequence length="218" mass="24788">MLGLLKTWMMPKNTSMPASMSRKLSSEQQLKQLGIKADKSLLCLPDVSECQFRSVSDIVHRLQSLMLLTAHAEELPSAVIDALYLRTGAQHSFTLNEQHWLAKTHLTPAEKQICMWRYESIKLLLWAIGHLAELGKVTEGANIIELSRLIQWQNYDELLAGARPLNPVALLDTADLYHRMSHLGRHQPRALPANINLLIVNERYACLSWLIGESEWDE</sequence>
<dbReference type="RefSeq" id="WP_233051529.1">
    <property type="nucleotide sequence ID" value="NZ_JAIMJA010000003.1"/>
</dbReference>
<protein>
    <submittedName>
        <fullName evidence="1">DUF4272 domain-containing protein</fullName>
    </submittedName>
</protein>
<organism evidence="1 2">
    <name type="scientific">Motilimonas cestriensis</name>
    <dbReference type="NCBI Taxonomy" id="2742685"/>
    <lineage>
        <taxon>Bacteria</taxon>
        <taxon>Pseudomonadati</taxon>
        <taxon>Pseudomonadota</taxon>
        <taxon>Gammaproteobacteria</taxon>
        <taxon>Alteromonadales</taxon>
        <taxon>Alteromonadales genera incertae sedis</taxon>
        <taxon>Motilimonas</taxon>
    </lineage>
</organism>
<gene>
    <name evidence="1" type="ORF">K6Y31_03845</name>
</gene>
<name>A0ABS8W985_9GAMM</name>
<reference evidence="1 2" key="1">
    <citation type="journal article" date="2022" name="Environ. Microbiol. Rep.">
        <title>Eco-phylogenetic analyses reveal divergent evolution of vitamin B12 metabolism in the marine bacterial family 'Psychromonadaceae'.</title>
        <authorList>
            <person name="Jin X."/>
            <person name="Yang Y."/>
            <person name="Cao H."/>
            <person name="Gao B."/>
            <person name="Zhao Z."/>
        </authorList>
    </citation>
    <scope>NUCLEOTIDE SEQUENCE [LARGE SCALE GENOMIC DNA]</scope>
    <source>
        <strain evidence="1 2">MKS20</strain>
    </source>
</reference>
<comment type="caution">
    <text evidence="1">The sequence shown here is derived from an EMBL/GenBank/DDBJ whole genome shotgun (WGS) entry which is preliminary data.</text>
</comment>
<accession>A0ABS8W985</accession>
<dbReference type="Proteomes" id="UP001201273">
    <property type="component" value="Unassembled WGS sequence"/>
</dbReference>
<evidence type="ECO:0000313" key="2">
    <source>
        <dbReference type="Proteomes" id="UP001201273"/>
    </source>
</evidence>
<evidence type="ECO:0000313" key="1">
    <source>
        <dbReference type="EMBL" id="MCE2593945.1"/>
    </source>
</evidence>
<keyword evidence="2" id="KW-1185">Reference proteome</keyword>